<evidence type="ECO:0000313" key="3">
    <source>
        <dbReference type="EMBL" id="KAK6588247.1"/>
    </source>
</evidence>
<evidence type="ECO:0000256" key="2">
    <source>
        <dbReference type="SAM" id="SignalP"/>
    </source>
</evidence>
<dbReference type="AlphaFoldDB" id="A0AAV9XU82"/>
<dbReference type="Proteomes" id="UP001311799">
    <property type="component" value="Unassembled WGS sequence"/>
</dbReference>
<sequence>MKVKLFVIVTLISALEFVLIGGNSIGYEDSFGFSGNFENSVDNTFELSAFNYIGELDFSVGRENEESYSIIRGQSENKIDSTLLYNPYLYESYFDDITLKCEEDYCRNGLYKKRSKRVYKKYMLNVVKEYILNSKVHSWFYRMWSGSTVISSPVLYLEKNSEFGDLYKSIKANYKKLKDSSVIIVLKVHTKEFLQKRYRDSETKDSYTENENKDNETEQSDIESSSIEISEVKESTVGEKIENEEKETPVKVAMGSLCIKLLGLTKSRNRDNGKSYMFLIDAFEITSRKLFVELMINMLNTPCWNRSNMSKSRIVIPVIIGNFRRVQKNTDSDDGILDDIYKLKRRRKSKKEIEVKGIDLSKGDESIDDSSEASTIKRTSSKYDNIWSQLFVKWLKVCNDSKIIYDRYERYKENLFKKLLLQYFAYAVNNKVLLKDLFNEKNHFLTEYPLNCQESWDSLIYLLESEYRDESNIVENYTMQKIMAINSVIDALFVANNSMFKKKDLTEVEEEKEVGSDIIENKLELQTLPDTKSKLNRELESCELLNILTNKEQLPVELKRAQIFDDLILRLIDLPDQRKHIIEYRKLLKDIITANSDIEYLSNDIFQLFESVDHTQNSIHIIRVLFINSIELGLTLNPLELLVNVCRNAKLIPHVQQKDDNYLINRKEDENSQEYSNSDEYENSNTDDNLDDECNPFLFISQDILSDEYNADLLEPIQKSSLKFVSLLLRLSQYNLKALNLHVSNLVVKTERLLLSNMIENKKIPATILILSEKIKVMPFNVLSSYSYIKELKETRIPSLLNPIVPIFHSYTLIHLFGNSILPSNNYEISKIILMEICLIYFNPTSFIGKEFVNLCNLTWNYKSRQEYYIQVDITTRICEKITSDKRKIGNNSHTIFLICNYLENLKSKFSVNKSIRQSGFEQEYVSDEFNKRCENIKTYCIQQSGDLFKNMCEIKHLK</sequence>
<comment type="caution">
    <text evidence="3">The sequence shown here is derived from an EMBL/GenBank/DDBJ whole genome shotgun (WGS) entry which is preliminary data.</text>
</comment>
<keyword evidence="4" id="KW-1185">Reference proteome</keyword>
<reference evidence="3 4" key="1">
    <citation type="submission" date="2023-10" db="EMBL/GenBank/DDBJ databases">
        <title>Comparative genomics analysis reveals potential genetic determinants of host preference in Cryptosporidium xiaoi.</title>
        <authorList>
            <person name="Xiao L."/>
            <person name="Li J."/>
        </authorList>
    </citation>
    <scope>NUCLEOTIDE SEQUENCE [LARGE SCALE GENOMIC DNA]</scope>
    <source>
        <strain evidence="3 4">52996</strain>
    </source>
</reference>
<evidence type="ECO:0000313" key="4">
    <source>
        <dbReference type="Proteomes" id="UP001311799"/>
    </source>
</evidence>
<proteinExistence type="predicted"/>
<feature type="compositionally biased region" description="Basic and acidic residues" evidence="1">
    <location>
        <begin position="204"/>
        <end position="216"/>
    </location>
</feature>
<feature type="signal peptide" evidence="2">
    <location>
        <begin position="1"/>
        <end position="20"/>
    </location>
</feature>
<dbReference type="EMBL" id="JAWDEY010000034">
    <property type="protein sequence ID" value="KAK6588247.1"/>
    <property type="molecule type" value="Genomic_DNA"/>
</dbReference>
<feature type="region of interest" description="Disordered" evidence="1">
    <location>
        <begin position="668"/>
        <end position="689"/>
    </location>
</feature>
<feature type="region of interest" description="Disordered" evidence="1">
    <location>
        <begin position="204"/>
        <end position="226"/>
    </location>
</feature>
<evidence type="ECO:0000256" key="1">
    <source>
        <dbReference type="SAM" id="MobiDB-lite"/>
    </source>
</evidence>
<feature type="chain" id="PRO_5043451957" evidence="2">
    <location>
        <begin position="21"/>
        <end position="959"/>
    </location>
</feature>
<organism evidence="3 4">
    <name type="scientific">Cryptosporidium xiaoi</name>
    <dbReference type="NCBI Taxonomy" id="659607"/>
    <lineage>
        <taxon>Eukaryota</taxon>
        <taxon>Sar</taxon>
        <taxon>Alveolata</taxon>
        <taxon>Apicomplexa</taxon>
        <taxon>Conoidasida</taxon>
        <taxon>Coccidia</taxon>
        <taxon>Eucoccidiorida</taxon>
        <taxon>Eimeriorina</taxon>
        <taxon>Cryptosporidiidae</taxon>
        <taxon>Cryptosporidium</taxon>
    </lineage>
</organism>
<protein>
    <submittedName>
        <fullName evidence="3">Uncharacterized protein</fullName>
    </submittedName>
</protein>
<gene>
    <name evidence="3" type="ORF">RS030_6791</name>
</gene>
<name>A0AAV9XU82_9CRYT</name>
<keyword evidence="2" id="KW-0732">Signal</keyword>
<accession>A0AAV9XU82</accession>